<evidence type="ECO:0000313" key="5">
    <source>
        <dbReference type="Proteomes" id="UP000001887"/>
    </source>
</evidence>
<dbReference type="AlphaFoldDB" id="D2R0B7"/>
<dbReference type="SUPFAM" id="SSF52096">
    <property type="entry name" value="ClpP/crotonase"/>
    <property type="match status" value="2"/>
</dbReference>
<dbReference type="InterPro" id="IPR011762">
    <property type="entry name" value="COA_CT_N"/>
</dbReference>
<dbReference type="HOGENOM" id="CLU_018822_0_1_0"/>
<dbReference type="GO" id="GO:0006552">
    <property type="term" value="P:L-leucine catabolic process"/>
    <property type="evidence" value="ECO:0007669"/>
    <property type="project" value="TreeGrafter"/>
</dbReference>
<evidence type="ECO:0000313" key="4">
    <source>
        <dbReference type="EMBL" id="ADB14785.1"/>
    </source>
</evidence>
<dbReference type="GO" id="GO:0004485">
    <property type="term" value="F:methylcrotonoyl-CoA carboxylase activity"/>
    <property type="evidence" value="ECO:0007669"/>
    <property type="project" value="TreeGrafter"/>
</dbReference>
<sequence>MQTASPSLPLAEWSAAISTQEMALRLGGGAAAIERQHAKGRLTARERIDRLIDPGTSPLELGIFAGHEMYDRFGGAPAAGVITTIGMVAGRRQMIIANDATVKAGAFFPATCKKVLRAQRIAFACKLPLIYLVDSAGVFLPLQEDVFPDEDDFGRIFRNNAVISAAGIPQLAAIMGSCVAGGGYLPVLCDKLLMTEGSGLYLAGPALVKSAIGQEISSDELGGAKMHASISGTIDYREANDEQCLARLRSLVGQSAPDRDEPVPPFSKIQAQAPARQPTEIYTLVDPSSPRGYDMRQVLETIVDAATWNEFKAEYGPTILCGTARIGGYAVGIVASQKSRAITADGQLQLGGVIYVDAAEKAARFVMSCNQDQLPIIFLQDTTGFMVGRDSEHAGIIKAGAKLVSAVSNSRVPKITVLVGGSYGAGSYALCGKAFDPRLIFAWPSSKLAVMGAHQATQTLVDITANSQKKNRADEASADTEQAQLAQLREEVRASYERQLDARYAAARGWVDAIIDPARTRDVLIESLAICTRTVSEEPYKLGVFQV</sequence>
<proteinExistence type="predicted"/>
<dbReference type="InterPro" id="IPR045190">
    <property type="entry name" value="MCCB/AccD1-like"/>
</dbReference>
<gene>
    <name evidence="4" type="ordered locus">Psta_0088</name>
</gene>
<dbReference type="InterPro" id="IPR011763">
    <property type="entry name" value="COA_CT_C"/>
</dbReference>
<dbReference type="InterPro" id="IPR034733">
    <property type="entry name" value="AcCoA_carboxyl_beta"/>
</dbReference>
<dbReference type="PANTHER" id="PTHR22855:SF13">
    <property type="entry name" value="METHYLCROTONOYL-COA CARBOXYLASE BETA CHAIN, MITOCHONDRIAL"/>
    <property type="match status" value="1"/>
</dbReference>
<dbReference type="GO" id="GO:0004658">
    <property type="term" value="F:propionyl-CoA carboxylase activity"/>
    <property type="evidence" value="ECO:0007669"/>
    <property type="project" value="UniProtKB-EC"/>
</dbReference>
<dbReference type="STRING" id="530564.Psta_0088"/>
<dbReference type="InterPro" id="IPR029045">
    <property type="entry name" value="ClpP/crotonase-like_dom_sf"/>
</dbReference>
<keyword evidence="5" id="KW-1185">Reference proteome</keyword>
<reference evidence="4 5" key="1">
    <citation type="journal article" date="2009" name="Stand. Genomic Sci.">
        <title>Complete genome sequence of Pirellula staleyi type strain (ATCC 27377).</title>
        <authorList>
            <person name="Clum A."/>
            <person name="Tindall B.J."/>
            <person name="Sikorski J."/>
            <person name="Ivanova N."/>
            <person name="Mavrommatis K."/>
            <person name="Lucas S."/>
            <person name="Glavina del Rio T."/>
            <person name="Nolan M."/>
            <person name="Chen F."/>
            <person name="Tice H."/>
            <person name="Pitluck S."/>
            <person name="Cheng J.F."/>
            <person name="Chertkov O."/>
            <person name="Brettin T."/>
            <person name="Han C."/>
            <person name="Detter J.C."/>
            <person name="Kuske C."/>
            <person name="Bruce D."/>
            <person name="Goodwin L."/>
            <person name="Ovchinikova G."/>
            <person name="Pati A."/>
            <person name="Mikhailova N."/>
            <person name="Chen A."/>
            <person name="Palaniappan K."/>
            <person name="Land M."/>
            <person name="Hauser L."/>
            <person name="Chang Y.J."/>
            <person name="Jeffries C.D."/>
            <person name="Chain P."/>
            <person name="Rohde M."/>
            <person name="Goker M."/>
            <person name="Bristow J."/>
            <person name="Eisen J.A."/>
            <person name="Markowitz V."/>
            <person name="Hugenholtz P."/>
            <person name="Kyrpides N.C."/>
            <person name="Klenk H.P."/>
            <person name="Lapidus A."/>
        </authorList>
    </citation>
    <scope>NUCLEOTIDE SEQUENCE [LARGE SCALE GENOMIC DNA]</scope>
    <source>
        <strain evidence="5">ATCC 27377 / DSM 6068 / ICPB 4128</strain>
    </source>
</reference>
<protein>
    <submittedName>
        <fullName evidence="4">Propionyl-CoA carboxylase</fullName>
        <ecNumber evidence="4">6.4.1.3</ecNumber>
    </submittedName>
</protein>
<feature type="coiled-coil region" evidence="1">
    <location>
        <begin position="471"/>
        <end position="498"/>
    </location>
</feature>
<feature type="domain" description="CoA carboxyltransferase N-terminal" evidence="2">
    <location>
        <begin position="10"/>
        <end position="267"/>
    </location>
</feature>
<dbReference type="eggNOG" id="COG4799">
    <property type="taxonomic scope" value="Bacteria"/>
</dbReference>
<dbReference type="EC" id="6.4.1.3" evidence="4"/>
<dbReference type="KEGG" id="psl:Psta_0088"/>
<dbReference type="Gene3D" id="3.90.226.10">
    <property type="entry name" value="2-enoyl-CoA Hydratase, Chain A, domain 1"/>
    <property type="match status" value="2"/>
</dbReference>
<keyword evidence="1" id="KW-0175">Coiled coil</keyword>
<evidence type="ECO:0000259" key="2">
    <source>
        <dbReference type="PROSITE" id="PS50980"/>
    </source>
</evidence>
<accession>D2R0B7</accession>
<dbReference type="PROSITE" id="PS50980">
    <property type="entry name" value="COA_CT_NTER"/>
    <property type="match status" value="1"/>
</dbReference>
<evidence type="ECO:0000259" key="3">
    <source>
        <dbReference type="PROSITE" id="PS50989"/>
    </source>
</evidence>
<dbReference type="EMBL" id="CP001848">
    <property type="protein sequence ID" value="ADB14785.1"/>
    <property type="molecule type" value="Genomic_DNA"/>
</dbReference>
<dbReference type="GO" id="GO:1905202">
    <property type="term" value="C:methylcrotonoyl-CoA carboxylase complex"/>
    <property type="evidence" value="ECO:0007669"/>
    <property type="project" value="TreeGrafter"/>
</dbReference>
<dbReference type="Proteomes" id="UP000001887">
    <property type="component" value="Chromosome"/>
</dbReference>
<keyword evidence="4" id="KW-0436">Ligase</keyword>
<dbReference type="PANTHER" id="PTHR22855">
    <property type="entry name" value="ACETYL, PROPIONYL, PYRUVATE, AND GLUTACONYL CARBOXYLASE-RELATED"/>
    <property type="match status" value="1"/>
</dbReference>
<dbReference type="Pfam" id="PF01039">
    <property type="entry name" value="Carboxyl_trans"/>
    <property type="match status" value="1"/>
</dbReference>
<feature type="domain" description="CoA carboxyltransferase C-terminal" evidence="3">
    <location>
        <begin position="280"/>
        <end position="530"/>
    </location>
</feature>
<dbReference type="PROSITE" id="PS50989">
    <property type="entry name" value="COA_CT_CTER"/>
    <property type="match status" value="1"/>
</dbReference>
<name>D2R0B7_PIRSD</name>
<organism evidence="4 5">
    <name type="scientific">Pirellula staleyi (strain ATCC 27377 / DSM 6068 / ICPB 4128)</name>
    <name type="common">Pirella staleyi</name>
    <dbReference type="NCBI Taxonomy" id="530564"/>
    <lineage>
        <taxon>Bacteria</taxon>
        <taxon>Pseudomonadati</taxon>
        <taxon>Planctomycetota</taxon>
        <taxon>Planctomycetia</taxon>
        <taxon>Pirellulales</taxon>
        <taxon>Pirellulaceae</taxon>
        <taxon>Pirellula</taxon>
    </lineage>
</organism>
<evidence type="ECO:0000256" key="1">
    <source>
        <dbReference type="SAM" id="Coils"/>
    </source>
</evidence>